<dbReference type="OrthoDB" id="1106772at2759"/>
<evidence type="ECO:0000256" key="1">
    <source>
        <dbReference type="SAM" id="MobiDB-lite"/>
    </source>
</evidence>
<evidence type="ECO:0008006" key="6">
    <source>
        <dbReference type="Google" id="ProtNLM"/>
    </source>
</evidence>
<feature type="compositionally biased region" description="Low complexity" evidence="1">
    <location>
        <begin position="58"/>
        <end position="76"/>
    </location>
</feature>
<dbReference type="Proteomes" id="UP000447434">
    <property type="component" value="Chromosome 24"/>
</dbReference>
<feature type="signal peptide" evidence="3">
    <location>
        <begin position="1"/>
        <end position="24"/>
    </location>
</feature>
<accession>A0A6A4N1R4</accession>
<dbReference type="EMBL" id="WOCE01000024">
    <property type="protein sequence ID" value="KAE9586553.1"/>
    <property type="molecule type" value="Genomic_DNA"/>
</dbReference>
<keyword evidence="2" id="KW-1133">Transmembrane helix</keyword>
<evidence type="ECO:0000256" key="2">
    <source>
        <dbReference type="SAM" id="Phobius"/>
    </source>
</evidence>
<dbReference type="AlphaFoldDB" id="A0A6A4N1R4"/>
<evidence type="ECO:0000313" key="5">
    <source>
        <dbReference type="Proteomes" id="UP000447434"/>
    </source>
</evidence>
<organism evidence="4 5">
    <name type="scientific">Lupinus albus</name>
    <name type="common">White lupine</name>
    <name type="synonym">Lupinus termis</name>
    <dbReference type="NCBI Taxonomy" id="3870"/>
    <lineage>
        <taxon>Eukaryota</taxon>
        <taxon>Viridiplantae</taxon>
        <taxon>Streptophyta</taxon>
        <taxon>Embryophyta</taxon>
        <taxon>Tracheophyta</taxon>
        <taxon>Spermatophyta</taxon>
        <taxon>Magnoliopsida</taxon>
        <taxon>eudicotyledons</taxon>
        <taxon>Gunneridae</taxon>
        <taxon>Pentapetalae</taxon>
        <taxon>rosids</taxon>
        <taxon>fabids</taxon>
        <taxon>Fabales</taxon>
        <taxon>Fabaceae</taxon>
        <taxon>Papilionoideae</taxon>
        <taxon>50 kb inversion clade</taxon>
        <taxon>genistoids sensu lato</taxon>
        <taxon>core genistoids</taxon>
        <taxon>Genisteae</taxon>
        <taxon>Lupinus</taxon>
    </lineage>
</organism>
<keyword evidence="2" id="KW-0472">Membrane</keyword>
<sequence length="112" mass="11618">MAIIIKLSLILFLVVMLSNSKVQSSTIEPTISASPSVSPYVTSPDISSFFPTPSTNKPMSSSAPSEAQESAPAPSSGQFEGKKSSNSAKLDCVAAIVAILLNSFLISSIILV</sequence>
<evidence type="ECO:0000256" key="3">
    <source>
        <dbReference type="SAM" id="SignalP"/>
    </source>
</evidence>
<name>A0A6A4N1R4_LUPAL</name>
<gene>
    <name evidence="4" type="ORF">Lalb_Chr24g0403191</name>
</gene>
<keyword evidence="2" id="KW-0812">Transmembrane</keyword>
<feature type="chain" id="PRO_5025687175" description="Transmembrane protein" evidence="3">
    <location>
        <begin position="25"/>
        <end position="112"/>
    </location>
</feature>
<feature type="transmembrane region" description="Helical" evidence="2">
    <location>
        <begin position="93"/>
        <end position="111"/>
    </location>
</feature>
<proteinExistence type="predicted"/>
<keyword evidence="3" id="KW-0732">Signal</keyword>
<keyword evidence="5" id="KW-1185">Reference proteome</keyword>
<feature type="compositionally biased region" description="Polar residues" evidence="1">
    <location>
        <begin position="48"/>
        <end position="57"/>
    </location>
</feature>
<evidence type="ECO:0000313" key="4">
    <source>
        <dbReference type="EMBL" id="KAE9586553.1"/>
    </source>
</evidence>
<feature type="region of interest" description="Disordered" evidence="1">
    <location>
        <begin position="48"/>
        <end position="84"/>
    </location>
</feature>
<reference evidence="5" key="1">
    <citation type="journal article" date="2020" name="Nat. Commun.">
        <title>Genome sequence of the cluster root forming white lupin.</title>
        <authorList>
            <person name="Hufnagel B."/>
            <person name="Marques A."/>
            <person name="Soriano A."/>
            <person name="Marques L."/>
            <person name="Divol F."/>
            <person name="Doumas P."/>
            <person name="Sallet E."/>
            <person name="Mancinotti D."/>
            <person name="Carrere S."/>
            <person name="Marande W."/>
            <person name="Arribat S."/>
            <person name="Keller J."/>
            <person name="Huneau C."/>
            <person name="Blein T."/>
            <person name="Aime D."/>
            <person name="Laguerre M."/>
            <person name="Taylor J."/>
            <person name="Schubert V."/>
            <person name="Nelson M."/>
            <person name="Geu-Flores F."/>
            <person name="Crespi M."/>
            <person name="Gallardo-Guerrero K."/>
            <person name="Delaux P.-M."/>
            <person name="Salse J."/>
            <person name="Berges H."/>
            <person name="Guyot R."/>
            <person name="Gouzy J."/>
            <person name="Peret B."/>
        </authorList>
    </citation>
    <scope>NUCLEOTIDE SEQUENCE [LARGE SCALE GENOMIC DNA]</scope>
    <source>
        <strain evidence="5">cv. Amiga</strain>
    </source>
</reference>
<comment type="caution">
    <text evidence="4">The sequence shown here is derived from an EMBL/GenBank/DDBJ whole genome shotgun (WGS) entry which is preliminary data.</text>
</comment>
<protein>
    <recommendedName>
        <fullName evidence="6">Transmembrane protein</fullName>
    </recommendedName>
</protein>